<dbReference type="GO" id="GO:0005506">
    <property type="term" value="F:iron ion binding"/>
    <property type="evidence" value="ECO:0007669"/>
    <property type="project" value="InterPro"/>
</dbReference>
<dbReference type="CDD" id="cd11060">
    <property type="entry name" value="CYP57A1-like"/>
    <property type="match status" value="1"/>
</dbReference>
<keyword evidence="6" id="KW-0503">Monooxygenase</keyword>
<protein>
    <submittedName>
        <fullName evidence="6">Benzoate 4-monooxygenase cytochrome p450</fullName>
    </submittedName>
</protein>
<keyword evidence="2 4" id="KW-0479">Metal-binding</keyword>
<evidence type="ECO:0000313" key="7">
    <source>
        <dbReference type="Proteomes" id="UP000652219"/>
    </source>
</evidence>
<dbReference type="PANTHER" id="PTHR24305">
    <property type="entry name" value="CYTOCHROME P450"/>
    <property type="match status" value="1"/>
</dbReference>
<proteinExistence type="predicted"/>
<keyword evidence="5" id="KW-0732">Signal</keyword>
<dbReference type="InterPro" id="IPR002401">
    <property type="entry name" value="Cyt_P450_E_grp-I"/>
</dbReference>
<dbReference type="InterPro" id="IPR036396">
    <property type="entry name" value="Cyt_P450_sf"/>
</dbReference>
<dbReference type="InterPro" id="IPR050121">
    <property type="entry name" value="Cytochrome_P450_monoxygenase"/>
</dbReference>
<evidence type="ECO:0000256" key="5">
    <source>
        <dbReference type="SAM" id="SignalP"/>
    </source>
</evidence>
<dbReference type="PRINTS" id="PR00463">
    <property type="entry name" value="EP450I"/>
</dbReference>
<dbReference type="GO" id="GO:0004497">
    <property type="term" value="F:monooxygenase activity"/>
    <property type="evidence" value="ECO:0007669"/>
    <property type="project" value="UniProtKB-KW"/>
</dbReference>
<dbReference type="PANTHER" id="PTHR24305:SF168">
    <property type="entry name" value="P450, PUTATIVE (EUROFUNG)-RELATED"/>
    <property type="match status" value="1"/>
</dbReference>
<feature type="binding site" description="axial binding residue" evidence="4">
    <location>
        <position position="447"/>
    </location>
    <ligand>
        <name>heme</name>
        <dbReference type="ChEBI" id="CHEBI:30413"/>
    </ligand>
    <ligandPart>
        <name>Fe</name>
        <dbReference type="ChEBI" id="CHEBI:18248"/>
    </ligandPart>
</feature>
<keyword evidence="3 4" id="KW-0408">Iron</keyword>
<sequence length="503" mass="56370">MLCSPTVAAFICVLLLYLIVSKVRSHAQLKHIPGPAIAGWTDGWLMRHTLGGRLPFTLKDAHKEHGRLVRVAPNWVVCGDGTELRRLWAARSPWKRAPWYRGLRFDPWRDSTFSAVDDKFHDHLRSKVAAGYAGKDVDGVQDAIDEQVAGLVNLLETKYLSSDDSSNGGGCFRPVDLARKVQFFTLDVISSIGFGKKFGYLDADADAFRYIEITETLIPTLLVMTLQTWILDILQSPVVKYLAPDSRGAIGIGEVMSRAQEAVKERYGPDAVRRRDILGSFVAHGLIMEEAEGETVVQILAGSDTTATAIRATMLFIMTNPGVYARLREEIDKAAAEGHISSPITDAEARKMPYLQAIIREGIRYWPPATGLLPKVCDKDELVWGVRIPAGTNVGWSPFAVMRDVEVFGPDAEVFRPERWIGVSPDKYRSMEAIVMLDFAGGSRWECLGRNIAMMELNKVFVELWRRFDFAIVNPTKPWLCENYAVWIQKELNVKVTRRAFPV</sequence>
<dbReference type="AlphaFoldDB" id="A0A8H6IY74"/>
<dbReference type="GO" id="GO:0020037">
    <property type="term" value="F:heme binding"/>
    <property type="evidence" value="ECO:0007669"/>
    <property type="project" value="InterPro"/>
</dbReference>
<dbReference type="EMBL" id="WIGN01000267">
    <property type="protein sequence ID" value="KAF6802551.1"/>
    <property type="molecule type" value="Genomic_DNA"/>
</dbReference>
<dbReference type="GO" id="GO:0016705">
    <property type="term" value="F:oxidoreductase activity, acting on paired donors, with incorporation or reduction of molecular oxygen"/>
    <property type="evidence" value="ECO:0007669"/>
    <property type="project" value="InterPro"/>
</dbReference>
<gene>
    <name evidence="6" type="ORF">CSOJ01_11514</name>
</gene>
<comment type="cofactor">
    <cofactor evidence="4">
        <name>heme</name>
        <dbReference type="ChEBI" id="CHEBI:30413"/>
    </cofactor>
</comment>
<evidence type="ECO:0000256" key="4">
    <source>
        <dbReference type="PIRSR" id="PIRSR602401-1"/>
    </source>
</evidence>
<keyword evidence="1 4" id="KW-0349">Heme</keyword>
<dbReference type="PRINTS" id="PR00385">
    <property type="entry name" value="P450"/>
</dbReference>
<dbReference type="SUPFAM" id="SSF48264">
    <property type="entry name" value="Cytochrome P450"/>
    <property type="match status" value="1"/>
</dbReference>
<comment type="caution">
    <text evidence="6">The sequence shown here is derived from an EMBL/GenBank/DDBJ whole genome shotgun (WGS) entry which is preliminary data.</text>
</comment>
<keyword evidence="7" id="KW-1185">Reference proteome</keyword>
<dbReference type="InterPro" id="IPR001128">
    <property type="entry name" value="Cyt_P450"/>
</dbReference>
<feature type="chain" id="PRO_5034809347" evidence="5">
    <location>
        <begin position="26"/>
        <end position="503"/>
    </location>
</feature>
<dbReference type="Pfam" id="PF00067">
    <property type="entry name" value="p450"/>
    <property type="match status" value="1"/>
</dbReference>
<dbReference type="Proteomes" id="UP000652219">
    <property type="component" value="Unassembled WGS sequence"/>
</dbReference>
<evidence type="ECO:0000313" key="6">
    <source>
        <dbReference type="EMBL" id="KAF6802551.1"/>
    </source>
</evidence>
<evidence type="ECO:0000256" key="3">
    <source>
        <dbReference type="ARBA" id="ARBA00023004"/>
    </source>
</evidence>
<dbReference type="Gene3D" id="1.10.630.10">
    <property type="entry name" value="Cytochrome P450"/>
    <property type="match status" value="1"/>
</dbReference>
<keyword evidence="6" id="KW-0560">Oxidoreductase</keyword>
<feature type="signal peptide" evidence="5">
    <location>
        <begin position="1"/>
        <end position="25"/>
    </location>
</feature>
<organism evidence="6 7">
    <name type="scientific">Colletotrichum sojae</name>
    <dbReference type="NCBI Taxonomy" id="2175907"/>
    <lineage>
        <taxon>Eukaryota</taxon>
        <taxon>Fungi</taxon>
        <taxon>Dikarya</taxon>
        <taxon>Ascomycota</taxon>
        <taxon>Pezizomycotina</taxon>
        <taxon>Sordariomycetes</taxon>
        <taxon>Hypocreomycetidae</taxon>
        <taxon>Glomerellales</taxon>
        <taxon>Glomerellaceae</taxon>
        <taxon>Colletotrichum</taxon>
        <taxon>Colletotrichum orchidearum species complex</taxon>
    </lineage>
</organism>
<accession>A0A8H6IY74</accession>
<evidence type="ECO:0000256" key="2">
    <source>
        <dbReference type="ARBA" id="ARBA00022723"/>
    </source>
</evidence>
<reference evidence="6 7" key="1">
    <citation type="journal article" date="2020" name="Phytopathology">
        <title>Genome Sequence Resources of Colletotrichum truncatum, C. plurivorum, C. musicola, and C. sojae: Four Species Pathogenic to Soybean (Glycine max).</title>
        <authorList>
            <person name="Rogerio F."/>
            <person name="Boufleur T.R."/>
            <person name="Ciampi-Guillardi M."/>
            <person name="Sukno S.A."/>
            <person name="Thon M.R."/>
            <person name="Massola Junior N.S."/>
            <person name="Baroncelli R."/>
        </authorList>
    </citation>
    <scope>NUCLEOTIDE SEQUENCE [LARGE SCALE GENOMIC DNA]</scope>
    <source>
        <strain evidence="6 7">LFN0009</strain>
    </source>
</reference>
<evidence type="ECO:0000256" key="1">
    <source>
        <dbReference type="ARBA" id="ARBA00022617"/>
    </source>
</evidence>
<name>A0A8H6IY74_9PEZI</name>